<feature type="region of interest" description="Disordered" evidence="1">
    <location>
        <begin position="71"/>
        <end position="106"/>
    </location>
</feature>
<accession>Q4DQ40</accession>
<dbReference type="InParanoid" id="Q4DQ40"/>
<evidence type="ECO:0000313" key="2">
    <source>
        <dbReference type="EMBL" id="EAN94641.1"/>
    </source>
</evidence>
<organism evidence="2 3">
    <name type="scientific">Trypanosoma cruzi (strain CL Brener)</name>
    <dbReference type="NCBI Taxonomy" id="353153"/>
    <lineage>
        <taxon>Eukaryota</taxon>
        <taxon>Discoba</taxon>
        <taxon>Euglenozoa</taxon>
        <taxon>Kinetoplastea</taxon>
        <taxon>Metakinetoplastina</taxon>
        <taxon>Trypanosomatida</taxon>
        <taxon>Trypanosomatidae</taxon>
        <taxon>Trypanosoma</taxon>
        <taxon>Schizotrypanum</taxon>
    </lineage>
</organism>
<dbReference type="RefSeq" id="XP_816492.1">
    <property type="nucleotide sequence ID" value="XM_811399.1"/>
</dbReference>
<keyword evidence="3" id="KW-1185">Reference proteome</keyword>
<proteinExistence type="predicted"/>
<evidence type="ECO:0000256" key="1">
    <source>
        <dbReference type="SAM" id="MobiDB-lite"/>
    </source>
</evidence>
<protein>
    <submittedName>
        <fullName evidence="2">Uncharacterized protein</fullName>
    </submittedName>
</protein>
<sequence>MGLLSSAFISGWQPLAVFWRPSVLQVISSDCAAHVACRRVLSTNTTQSASQQSLLLLLGSLPLLERRGCPREGVSPVNSHSKAVAKFGERDAEVGRHHDLHPEGPQ</sequence>
<dbReference type="KEGG" id="tcr:511825.120"/>
<dbReference type="GeneID" id="3548406"/>
<gene>
    <name evidence="2" type="ORF">Tc00.1047053511825.120</name>
</gene>
<feature type="compositionally biased region" description="Basic and acidic residues" evidence="1">
    <location>
        <begin position="87"/>
        <end position="106"/>
    </location>
</feature>
<name>Q4DQ40_TRYCC</name>
<dbReference type="PaxDb" id="353153-Q4DQ40"/>
<dbReference type="Proteomes" id="UP000002296">
    <property type="component" value="Unassembled WGS sequence"/>
</dbReference>
<comment type="caution">
    <text evidence="2">The sequence shown here is derived from an EMBL/GenBank/DDBJ whole genome shotgun (WGS) entry which is preliminary data.</text>
</comment>
<dbReference type="EMBL" id="AAHK01000262">
    <property type="protein sequence ID" value="EAN94641.1"/>
    <property type="molecule type" value="Genomic_DNA"/>
</dbReference>
<evidence type="ECO:0000313" key="3">
    <source>
        <dbReference type="Proteomes" id="UP000002296"/>
    </source>
</evidence>
<dbReference type="AlphaFoldDB" id="Q4DQ40"/>
<reference evidence="2 3" key="1">
    <citation type="journal article" date="2005" name="Science">
        <title>The genome sequence of Trypanosoma cruzi, etiologic agent of Chagas disease.</title>
        <authorList>
            <person name="El-Sayed N.M."/>
            <person name="Myler P.J."/>
            <person name="Bartholomeu D.C."/>
            <person name="Nilsson D."/>
            <person name="Aggarwal G."/>
            <person name="Tran A.N."/>
            <person name="Ghedin E."/>
            <person name="Worthey E.A."/>
            <person name="Delcher A.L."/>
            <person name="Blandin G."/>
            <person name="Westenberger S.J."/>
            <person name="Caler E."/>
            <person name="Cerqueira G.C."/>
            <person name="Branche C."/>
            <person name="Haas B."/>
            <person name="Anupama A."/>
            <person name="Arner E."/>
            <person name="Aslund L."/>
            <person name="Attipoe P."/>
            <person name="Bontempi E."/>
            <person name="Bringaud F."/>
            <person name="Burton P."/>
            <person name="Cadag E."/>
            <person name="Campbell D.A."/>
            <person name="Carrington M."/>
            <person name="Crabtree J."/>
            <person name="Darban H."/>
            <person name="da Silveira J.F."/>
            <person name="de Jong P."/>
            <person name="Edwards K."/>
            <person name="Englund P.T."/>
            <person name="Fazelina G."/>
            <person name="Feldblyum T."/>
            <person name="Ferella M."/>
            <person name="Frasch A.C."/>
            <person name="Gull K."/>
            <person name="Horn D."/>
            <person name="Hou L."/>
            <person name="Huang Y."/>
            <person name="Kindlund E."/>
            <person name="Klingbeil M."/>
            <person name="Kluge S."/>
            <person name="Koo H."/>
            <person name="Lacerda D."/>
            <person name="Levin M.J."/>
            <person name="Lorenzi H."/>
            <person name="Louie T."/>
            <person name="Machado C.R."/>
            <person name="McCulloch R."/>
            <person name="McKenna A."/>
            <person name="Mizuno Y."/>
            <person name="Mottram J.C."/>
            <person name="Nelson S."/>
            <person name="Ochaya S."/>
            <person name="Osoegawa K."/>
            <person name="Pai G."/>
            <person name="Parsons M."/>
            <person name="Pentony M."/>
            <person name="Pettersson U."/>
            <person name="Pop M."/>
            <person name="Ramirez J.L."/>
            <person name="Rinta J."/>
            <person name="Robertson L."/>
            <person name="Salzberg S.L."/>
            <person name="Sanchez D.O."/>
            <person name="Seyler A."/>
            <person name="Sharma R."/>
            <person name="Shetty J."/>
            <person name="Simpson A.J."/>
            <person name="Sisk E."/>
            <person name="Tammi M.T."/>
            <person name="Tarleton R."/>
            <person name="Teixeira S."/>
            <person name="Van Aken S."/>
            <person name="Vogt C."/>
            <person name="Ward P.N."/>
            <person name="Wickstead B."/>
            <person name="Wortman J."/>
            <person name="White O."/>
            <person name="Fraser C.M."/>
            <person name="Stuart K.D."/>
            <person name="Andersson B."/>
        </authorList>
    </citation>
    <scope>NUCLEOTIDE SEQUENCE [LARGE SCALE GENOMIC DNA]</scope>
    <source>
        <strain evidence="2 3">CL Brener</strain>
    </source>
</reference>